<dbReference type="EMBL" id="JAVDVX010000004">
    <property type="protein sequence ID" value="MDR7090485.1"/>
    <property type="molecule type" value="Genomic_DNA"/>
</dbReference>
<dbReference type="InterPro" id="IPR036291">
    <property type="entry name" value="NAD(P)-bd_dom_sf"/>
</dbReference>
<dbReference type="CDD" id="cd05233">
    <property type="entry name" value="SDR_c"/>
    <property type="match status" value="1"/>
</dbReference>
<keyword evidence="6" id="KW-1185">Reference proteome</keyword>
<dbReference type="SMART" id="SM00822">
    <property type="entry name" value="PKS_KR"/>
    <property type="match status" value="1"/>
</dbReference>
<name>A0ABU1UZA1_9GAMM</name>
<feature type="domain" description="Ketoreductase" evidence="4">
    <location>
        <begin position="6"/>
        <end position="198"/>
    </location>
</feature>
<accession>A0ABU1UZA1</accession>
<evidence type="ECO:0000256" key="2">
    <source>
        <dbReference type="ARBA" id="ARBA00023002"/>
    </source>
</evidence>
<dbReference type="Pfam" id="PF00106">
    <property type="entry name" value="adh_short"/>
    <property type="match status" value="1"/>
</dbReference>
<dbReference type="InterPro" id="IPR057326">
    <property type="entry name" value="KR_dom"/>
</dbReference>
<dbReference type="Proteomes" id="UP001253595">
    <property type="component" value="Unassembled WGS sequence"/>
</dbReference>
<dbReference type="NCBIfam" id="NF006565">
    <property type="entry name" value="PRK09072.1"/>
    <property type="match status" value="1"/>
</dbReference>
<gene>
    <name evidence="5" type="ORF">J2X05_002509</name>
</gene>
<dbReference type="RefSeq" id="WP_310072841.1">
    <property type="nucleotide sequence ID" value="NZ_JAVDVX010000004.1"/>
</dbReference>
<dbReference type="PANTHER" id="PTHR42901:SF1">
    <property type="entry name" value="ALCOHOL DEHYDROGENASE"/>
    <property type="match status" value="1"/>
</dbReference>
<dbReference type="SUPFAM" id="SSF51735">
    <property type="entry name" value="NAD(P)-binding Rossmann-fold domains"/>
    <property type="match status" value="1"/>
</dbReference>
<evidence type="ECO:0000259" key="4">
    <source>
        <dbReference type="SMART" id="SM00822"/>
    </source>
</evidence>
<keyword evidence="2" id="KW-0560">Oxidoreductase</keyword>
<dbReference type="PRINTS" id="PR00080">
    <property type="entry name" value="SDRFAMILY"/>
</dbReference>
<evidence type="ECO:0000313" key="6">
    <source>
        <dbReference type="Proteomes" id="UP001253595"/>
    </source>
</evidence>
<dbReference type="InterPro" id="IPR020904">
    <property type="entry name" value="Sc_DH/Rdtase_CS"/>
</dbReference>
<dbReference type="PANTHER" id="PTHR42901">
    <property type="entry name" value="ALCOHOL DEHYDROGENASE"/>
    <property type="match status" value="1"/>
</dbReference>
<evidence type="ECO:0000256" key="3">
    <source>
        <dbReference type="RuleBase" id="RU000363"/>
    </source>
</evidence>
<comment type="similarity">
    <text evidence="1 3">Belongs to the short-chain dehydrogenases/reductases (SDR) family.</text>
</comment>
<protein>
    <submittedName>
        <fullName evidence="5">Short-subunit dehydrogenase</fullName>
    </submittedName>
</protein>
<comment type="caution">
    <text evidence="5">The sequence shown here is derived from an EMBL/GenBank/DDBJ whole genome shotgun (WGS) entry which is preliminary data.</text>
</comment>
<dbReference type="InterPro" id="IPR002347">
    <property type="entry name" value="SDR_fam"/>
</dbReference>
<evidence type="ECO:0000313" key="5">
    <source>
        <dbReference type="EMBL" id="MDR7090485.1"/>
    </source>
</evidence>
<reference evidence="5 6" key="1">
    <citation type="submission" date="2023-07" db="EMBL/GenBank/DDBJ databases">
        <title>Sorghum-associated microbial communities from plants grown in Nebraska, USA.</title>
        <authorList>
            <person name="Schachtman D."/>
        </authorList>
    </citation>
    <scope>NUCLEOTIDE SEQUENCE [LARGE SCALE GENOMIC DNA]</scope>
    <source>
        <strain evidence="5 6">BE190</strain>
    </source>
</reference>
<evidence type="ECO:0000256" key="1">
    <source>
        <dbReference type="ARBA" id="ARBA00006484"/>
    </source>
</evidence>
<dbReference type="Gene3D" id="3.40.50.720">
    <property type="entry name" value="NAD(P)-binding Rossmann-like Domain"/>
    <property type="match status" value="1"/>
</dbReference>
<dbReference type="PROSITE" id="PS00061">
    <property type="entry name" value="ADH_SHORT"/>
    <property type="match status" value="1"/>
</dbReference>
<proteinExistence type="inferred from homology"/>
<sequence length="281" mass="30460">MKLKGKLILLTGASGGIGQAIARRLAAQGARLILVGRSTQQLNALARELHVLVNEGFVLQADITSRSGRDTIRTALLALQEPLDALINCAGVNLFGLLEDNDPEAIEQLINTNVTATILLTQLALPFLNKDSGRIVNIGSSFGGLGYPGFSAYCASKFALRGFSEALRRELSDSQIQVAHLAPRATNTNLNSDAVYAMNRELGTAMDEPEVVAAQVEFMLSAKRMHDRNIGWPERLFLRINSLFPRVIDNALRSQLPIIRRHAQPVSASATADNNISIHLS</sequence>
<dbReference type="PRINTS" id="PR00081">
    <property type="entry name" value="GDHRDH"/>
</dbReference>
<organism evidence="5 6">
    <name type="scientific">Cellvibrio fibrivorans</name>
    <dbReference type="NCBI Taxonomy" id="126350"/>
    <lineage>
        <taxon>Bacteria</taxon>
        <taxon>Pseudomonadati</taxon>
        <taxon>Pseudomonadota</taxon>
        <taxon>Gammaproteobacteria</taxon>
        <taxon>Cellvibrionales</taxon>
        <taxon>Cellvibrionaceae</taxon>
        <taxon>Cellvibrio</taxon>
    </lineage>
</organism>